<sequence>MVSVKDNETLTRVGEGTPMGELMRRYWQPVAISWELPEP</sequence>
<dbReference type="AlphaFoldDB" id="A0A382FSI7"/>
<organism evidence="1">
    <name type="scientific">marine metagenome</name>
    <dbReference type="NCBI Taxonomy" id="408172"/>
    <lineage>
        <taxon>unclassified sequences</taxon>
        <taxon>metagenomes</taxon>
        <taxon>ecological metagenomes</taxon>
    </lineage>
</organism>
<dbReference type="EMBL" id="UINC01051407">
    <property type="protein sequence ID" value="SVB65535.1"/>
    <property type="molecule type" value="Genomic_DNA"/>
</dbReference>
<proteinExistence type="predicted"/>
<evidence type="ECO:0000313" key="1">
    <source>
        <dbReference type="EMBL" id="SVB65535.1"/>
    </source>
</evidence>
<reference evidence="1" key="1">
    <citation type="submission" date="2018-05" db="EMBL/GenBank/DDBJ databases">
        <authorList>
            <person name="Lanie J.A."/>
            <person name="Ng W.-L."/>
            <person name="Kazmierczak K.M."/>
            <person name="Andrzejewski T.M."/>
            <person name="Davidsen T.M."/>
            <person name="Wayne K.J."/>
            <person name="Tettelin H."/>
            <person name="Glass J.I."/>
            <person name="Rusch D."/>
            <person name="Podicherti R."/>
            <person name="Tsui H.-C.T."/>
            <person name="Winkler M.E."/>
        </authorList>
    </citation>
    <scope>NUCLEOTIDE SEQUENCE</scope>
</reference>
<evidence type="ECO:0008006" key="2">
    <source>
        <dbReference type="Google" id="ProtNLM"/>
    </source>
</evidence>
<gene>
    <name evidence="1" type="ORF">METZ01_LOCUS218389</name>
</gene>
<name>A0A382FSI7_9ZZZZ</name>
<feature type="non-terminal residue" evidence="1">
    <location>
        <position position="39"/>
    </location>
</feature>
<accession>A0A382FSI7</accession>
<protein>
    <recommendedName>
        <fullName evidence="2">Rieske domain-containing protein</fullName>
    </recommendedName>
</protein>